<dbReference type="KEGG" id="aqu:109582417"/>
<dbReference type="Proteomes" id="UP000007879">
    <property type="component" value="Unassembled WGS sequence"/>
</dbReference>
<organism evidence="2 3">
    <name type="scientific">Amphimedon queenslandica</name>
    <name type="common">Sponge</name>
    <dbReference type="NCBI Taxonomy" id="400682"/>
    <lineage>
        <taxon>Eukaryota</taxon>
        <taxon>Metazoa</taxon>
        <taxon>Porifera</taxon>
        <taxon>Demospongiae</taxon>
        <taxon>Heteroscleromorpha</taxon>
        <taxon>Haplosclerida</taxon>
        <taxon>Niphatidae</taxon>
        <taxon>Amphimedon</taxon>
    </lineage>
</organism>
<dbReference type="EnsemblMetazoa" id="XM_019997102.1">
    <property type="protein sequence ID" value="XP_019852661.1"/>
    <property type="gene ID" value="LOC109582417"/>
</dbReference>
<evidence type="ECO:0000313" key="3">
    <source>
        <dbReference type="Proteomes" id="UP000007879"/>
    </source>
</evidence>
<keyword evidence="1" id="KW-0732">Signal</keyword>
<keyword evidence="3" id="KW-1185">Reference proteome</keyword>
<evidence type="ECO:0000256" key="1">
    <source>
        <dbReference type="SAM" id="SignalP"/>
    </source>
</evidence>
<protein>
    <submittedName>
        <fullName evidence="2">Uncharacterized protein</fullName>
    </submittedName>
</protein>
<accession>A0AAN0J7F0</accession>
<dbReference type="AlphaFoldDB" id="A0AAN0J7F0"/>
<sequence length="260" mass="28914">MMKTLVLFFMTLSVCVLAMPSMSIAVCVNVCSLYVISMIGTKSYNNDHYSNRNKVTNMNNETSPPEEGTSLLQEIDTDIKLKLEGNDICAYDRGSKVLCVNVKKACGTKFLAAYTIGCADDEERFAGNCFKKCSLLANKDFPLRTTSWTCARNGCTSSQEYDAGLCYPKCKEYYIGVATLCWGYCSKFCGKDYSDMGLYCYRWWPPHSCYKPRYDRGVGSLPYQPWTNGLGCSGFGVNNEGGCPLEDISYIAPIDLGCNK</sequence>
<proteinExistence type="predicted"/>
<reference evidence="2" key="2">
    <citation type="submission" date="2024-06" db="UniProtKB">
        <authorList>
            <consortium name="EnsemblMetazoa"/>
        </authorList>
    </citation>
    <scope>IDENTIFICATION</scope>
</reference>
<gene>
    <name evidence="2" type="primary">109582417</name>
</gene>
<feature type="signal peptide" evidence="1">
    <location>
        <begin position="1"/>
        <end position="18"/>
    </location>
</feature>
<reference evidence="3" key="1">
    <citation type="journal article" date="2010" name="Nature">
        <title>The Amphimedon queenslandica genome and the evolution of animal complexity.</title>
        <authorList>
            <person name="Srivastava M."/>
            <person name="Simakov O."/>
            <person name="Chapman J."/>
            <person name="Fahey B."/>
            <person name="Gauthier M.E."/>
            <person name="Mitros T."/>
            <person name="Richards G.S."/>
            <person name="Conaco C."/>
            <person name="Dacre M."/>
            <person name="Hellsten U."/>
            <person name="Larroux C."/>
            <person name="Putnam N.H."/>
            <person name="Stanke M."/>
            <person name="Adamska M."/>
            <person name="Darling A."/>
            <person name="Degnan S.M."/>
            <person name="Oakley T.H."/>
            <person name="Plachetzki D.C."/>
            <person name="Zhai Y."/>
            <person name="Adamski M."/>
            <person name="Calcino A."/>
            <person name="Cummins S.F."/>
            <person name="Goodstein D.M."/>
            <person name="Harris C."/>
            <person name="Jackson D.J."/>
            <person name="Leys S.P."/>
            <person name="Shu S."/>
            <person name="Woodcroft B.J."/>
            <person name="Vervoort M."/>
            <person name="Kosik K.S."/>
            <person name="Manning G."/>
            <person name="Degnan B.M."/>
            <person name="Rokhsar D.S."/>
        </authorList>
    </citation>
    <scope>NUCLEOTIDE SEQUENCE [LARGE SCALE GENOMIC DNA]</scope>
</reference>
<feature type="chain" id="PRO_5042810994" evidence="1">
    <location>
        <begin position="19"/>
        <end position="260"/>
    </location>
</feature>
<evidence type="ECO:0000313" key="2">
    <source>
        <dbReference type="EnsemblMetazoa" id="XP_019852661.1"/>
    </source>
</evidence>
<name>A0AAN0J7F0_AMPQE</name>